<organism evidence="3 4">
    <name type="scientific">Clostridium carnis</name>
    <dbReference type="NCBI Taxonomy" id="1530"/>
    <lineage>
        <taxon>Bacteria</taxon>
        <taxon>Bacillati</taxon>
        <taxon>Bacillota</taxon>
        <taxon>Clostridia</taxon>
        <taxon>Eubacteriales</taxon>
        <taxon>Clostridiaceae</taxon>
        <taxon>Clostridium</taxon>
    </lineage>
</organism>
<proteinExistence type="inferred from homology"/>
<keyword evidence="4" id="KW-1185">Reference proteome</keyword>
<comment type="caution">
    <text evidence="3">The sequence shown here is derived from an EMBL/GenBank/DDBJ whole genome shotgun (WGS) entry which is preliminary data.</text>
</comment>
<dbReference type="Proteomes" id="UP000277570">
    <property type="component" value="Unassembled WGS sequence"/>
</dbReference>
<evidence type="ECO:0000313" key="3">
    <source>
        <dbReference type="EMBL" id="VDG72446.1"/>
    </source>
</evidence>
<comment type="similarity">
    <text evidence="1">Belongs to the Gram-positive plasmids replication protein type 1 family.</text>
</comment>
<accession>A0ABY6SVC3</accession>
<evidence type="ECO:0000256" key="1">
    <source>
        <dbReference type="ARBA" id="ARBA00008909"/>
    </source>
</evidence>
<reference evidence="3 4" key="1">
    <citation type="submission" date="2018-11" db="EMBL/GenBank/DDBJ databases">
        <authorList>
            <consortium name="Pathogen Informatics"/>
        </authorList>
    </citation>
    <scope>NUCLEOTIDE SEQUENCE [LARGE SCALE GENOMIC DNA]</scope>
    <source>
        <strain evidence="3 4">NCTC10913</strain>
    </source>
</reference>
<keyword evidence="2" id="KW-0235">DNA replication</keyword>
<protein>
    <submittedName>
        <fullName evidence="3">Replication initiation protein REP</fullName>
    </submittedName>
</protein>
<gene>
    <name evidence="3" type="primary">repB</name>
    <name evidence="3" type="ORF">NCTC10913_02768</name>
</gene>
<dbReference type="EMBL" id="UYIN01000010">
    <property type="protein sequence ID" value="VDG72446.1"/>
    <property type="molecule type" value="Genomic_DNA"/>
</dbReference>
<dbReference type="Pfam" id="PF01446">
    <property type="entry name" value="Rep_1"/>
    <property type="match status" value="1"/>
</dbReference>
<dbReference type="RefSeq" id="WP_125148982.1">
    <property type="nucleotide sequence ID" value="NZ_UYIN01000010.1"/>
</dbReference>
<sequence length="352" mass="42155">MINNNIKSEELKDKNEKLIEKCTGKKKKNPRFSSYIEPLVSKKLSERIKECGDFLQMLSDLSLENSKLHKANFCGNRFCPMCSWRVACKDSLEISILMEHLRKEENKEFIFLTLTAPNVKGEFLNEEINKYNKSFKKLMERKKVKQIVKGYIRKLEVTYQKEKYITNELWKRKKDYYKSKGLEVGDLEPNYDTYNPHFHVVIAVNKSYFSDKGYYINHDRWLNLWRESTKDFSITQVDVRKAKANDYKEVYELAKYSAKDTDYLINREVFTVFYKSLKGKQALVFSGLFKDAHKMFLNKELDMYKQVDTIEYAYMLNYNWLKNKYDNSNIRELTEEEKQKFNKKLIDEIEVD</sequence>
<dbReference type="InterPro" id="IPR000989">
    <property type="entry name" value="Rep"/>
</dbReference>
<evidence type="ECO:0000313" key="4">
    <source>
        <dbReference type="Proteomes" id="UP000277570"/>
    </source>
</evidence>
<evidence type="ECO:0000256" key="2">
    <source>
        <dbReference type="ARBA" id="ARBA00022705"/>
    </source>
</evidence>
<name>A0ABY6SVC3_9CLOT</name>